<sequence>MNKDYLLPGRYIESDDVQVVDYVQSVTGYSTVTPYPLESAVKLYYAVRDGFVYDPYENFHDLEVFSGRRVLQRGRGFCISKAALLAAGCRALSVPARLGFADVRNHLASPRMRELNNGDTFRWHCYTEIYLNDQWVKATPAFDLTLCERTGTQPLEFDGLTDSVFHEYDSGQRKHMEYITDHGVFSDVPVESVLASFRENCPKVFDQSYSAAANSFIDEVQIKK</sequence>
<dbReference type="AlphaFoldDB" id="A0A1I5WUV8"/>
<evidence type="ECO:0000313" key="2">
    <source>
        <dbReference type="EMBL" id="SFQ23489.1"/>
    </source>
</evidence>
<dbReference type="Proteomes" id="UP000198784">
    <property type="component" value="Unassembled WGS sequence"/>
</dbReference>
<dbReference type="PANTHER" id="PTHR33490">
    <property type="entry name" value="BLR5614 PROTEIN-RELATED"/>
    <property type="match status" value="1"/>
</dbReference>
<name>A0A1I5WUV8_9PSED</name>
<dbReference type="PANTHER" id="PTHR33490:SF3">
    <property type="entry name" value="CONSERVED INTEGRAL MEMBRANE PROTEIN"/>
    <property type="match status" value="1"/>
</dbReference>
<dbReference type="SUPFAM" id="SSF54001">
    <property type="entry name" value="Cysteine proteinases"/>
    <property type="match status" value="1"/>
</dbReference>
<dbReference type="EMBL" id="FOWX01000044">
    <property type="protein sequence ID" value="SFQ23489.1"/>
    <property type="molecule type" value="Genomic_DNA"/>
</dbReference>
<dbReference type="RefSeq" id="WP_212632990.1">
    <property type="nucleotide sequence ID" value="NZ_FOWX01000044.1"/>
</dbReference>
<proteinExistence type="predicted"/>
<evidence type="ECO:0000313" key="3">
    <source>
        <dbReference type="Proteomes" id="UP000198784"/>
    </source>
</evidence>
<dbReference type="Gene3D" id="3.10.620.30">
    <property type="match status" value="1"/>
</dbReference>
<dbReference type="InterPro" id="IPR038765">
    <property type="entry name" value="Papain-like_cys_pep_sf"/>
</dbReference>
<dbReference type="STRING" id="289003.SAMN05216190_14427"/>
<accession>A0A1I5WUV8</accession>
<keyword evidence="3" id="KW-1185">Reference proteome</keyword>
<organism evidence="2 3">
    <name type="scientific">Pseudomonas borbori</name>
    <dbReference type="NCBI Taxonomy" id="289003"/>
    <lineage>
        <taxon>Bacteria</taxon>
        <taxon>Pseudomonadati</taxon>
        <taxon>Pseudomonadota</taxon>
        <taxon>Gammaproteobacteria</taxon>
        <taxon>Pseudomonadales</taxon>
        <taxon>Pseudomonadaceae</taxon>
        <taxon>Pseudomonas</taxon>
    </lineage>
</organism>
<reference evidence="3" key="1">
    <citation type="submission" date="2016-10" db="EMBL/GenBank/DDBJ databases">
        <authorList>
            <person name="Varghese N."/>
            <person name="Submissions S."/>
        </authorList>
    </citation>
    <scope>NUCLEOTIDE SEQUENCE [LARGE SCALE GENOMIC DNA]</scope>
    <source>
        <strain evidence="3">DSM 17834</strain>
    </source>
</reference>
<dbReference type="InterPro" id="IPR002931">
    <property type="entry name" value="Transglutaminase-like"/>
</dbReference>
<evidence type="ECO:0000259" key="1">
    <source>
        <dbReference type="SMART" id="SM00460"/>
    </source>
</evidence>
<gene>
    <name evidence="2" type="ORF">SAMN05216190_14427</name>
</gene>
<protein>
    <submittedName>
        <fullName evidence="2">Transglutaminase-like superfamily protein</fullName>
    </submittedName>
</protein>
<feature type="domain" description="Transglutaminase-like" evidence="1">
    <location>
        <begin position="70"/>
        <end position="142"/>
    </location>
</feature>
<dbReference type="SMART" id="SM00460">
    <property type="entry name" value="TGc"/>
    <property type="match status" value="1"/>
</dbReference>
<dbReference type="Pfam" id="PF01841">
    <property type="entry name" value="Transglut_core"/>
    <property type="match status" value="1"/>
</dbReference>